<comment type="caution">
    <text evidence="2">The sequence shown here is derived from an EMBL/GenBank/DDBJ whole genome shotgun (WGS) entry which is preliminary data.</text>
</comment>
<sequence>MVGICCMMKKSKSKPMTQILERLCRFEYITVVIFPEDVILNEPVDKWPLCDCLISFHSKGFPLDKAVSYASLRNPLLINDLNMQYYIQDRREVYRILQEEGIELPRYAVLNRDPDKPDGSSFICVFYWWVMKRSRLTNSNICCVFVSECNLVEGEDHVEVNGEIFQKPFVEKPVCAEDHNVYIYYPTSAGGGSQRLFRKVLTSTFMAWFLTLLNDPKVPSANHLISLLHILVSLKESQSCGWN</sequence>
<dbReference type="InterPro" id="IPR037446">
    <property type="entry name" value="His_Pase_VIP1"/>
</dbReference>
<accession>A0ABV0RTL7</accession>
<dbReference type="PANTHER" id="PTHR12750">
    <property type="entry name" value="DIPHOSPHOINOSITOL PENTAKISPHOSPHATE KINASE"/>
    <property type="match status" value="1"/>
</dbReference>
<dbReference type="Pfam" id="PF18086">
    <property type="entry name" value="PPIP5K2_N"/>
    <property type="match status" value="1"/>
</dbReference>
<evidence type="ECO:0000313" key="3">
    <source>
        <dbReference type="Proteomes" id="UP001434883"/>
    </source>
</evidence>
<proteinExistence type="predicted"/>
<feature type="domain" description="VIP1 N-terminal" evidence="1">
    <location>
        <begin position="2"/>
        <end position="89"/>
    </location>
</feature>
<gene>
    <name evidence="2" type="primary">PPIP5K1_2</name>
    <name evidence="2" type="ORF">XENOCAPTIV_024481</name>
</gene>
<dbReference type="InterPro" id="IPR040557">
    <property type="entry name" value="VIP1_N"/>
</dbReference>
<name>A0ABV0RTL7_9TELE</name>
<dbReference type="PANTHER" id="PTHR12750:SF11">
    <property type="entry name" value="INOSITOL HEXAKISPHOSPHATE AND DIPHOSPHOINOSITOL-PENTAKISPHOSPHATE KINASE 1"/>
    <property type="match status" value="1"/>
</dbReference>
<protein>
    <submittedName>
        <fullName evidence="2">Inositol hexakisphosphate and diphosphoinositol-pentakisphosphate kinase 1</fullName>
    </submittedName>
</protein>
<dbReference type="GO" id="GO:0016301">
    <property type="term" value="F:kinase activity"/>
    <property type="evidence" value="ECO:0007669"/>
    <property type="project" value="UniProtKB-KW"/>
</dbReference>
<dbReference type="Gene3D" id="3.40.50.11950">
    <property type="match status" value="1"/>
</dbReference>
<evidence type="ECO:0000259" key="1">
    <source>
        <dbReference type="Pfam" id="PF18086"/>
    </source>
</evidence>
<keyword evidence="2" id="KW-0418">Kinase</keyword>
<reference evidence="2 3" key="1">
    <citation type="submission" date="2021-06" db="EMBL/GenBank/DDBJ databases">
        <authorList>
            <person name="Palmer J.M."/>
        </authorList>
    </citation>
    <scope>NUCLEOTIDE SEQUENCE [LARGE SCALE GENOMIC DNA]</scope>
    <source>
        <strain evidence="2 3">XC_2019</strain>
        <tissue evidence="2">Muscle</tissue>
    </source>
</reference>
<keyword evidence="2" id="KW-0808">Transferase</keyword>
<dbReference type="Proteomes" id="UP001434883">
    <property type="component" value="Unassembled WGS sequence"/>
</dbReference>
<dbReference type="EMBL" id="JAHRIN010056142">
    <property type="protein sequence ID" value="MEQ2211026.1"/>
    <property type="molecule type" value="Genomic_DNA"/>
</dbReference>
<organism evidence="2 3">
    <name type="scientific">Xenoophorus captivus</name>
    <dbReference type="NCBI Taxonomy" id="1517983"/>
    <lineage>
        <taxon>Eukaryota</taxon>
        <taxon>Metazoa</taxon>
        <taxon>Chordata</taxon>
        <taxon>Craniata</taxon>
        <taxon>Vertebrata</taxon>
        <taxon>Euteleostomi</taxon>
        <taxon>Actinopterygii</taxon>
        <taxon>Neopterygii</taxon>
        <taxon>Teleostei</taxon>
        <taxon>Neoteleostei</taxon>
        <taxon>Acanthomorphata</taxon>
        <taxon>Ovalentaria</taxon>
        <taxon>Atherinomorphae</taxon>
        <taxon>Cyprinodontiformes</taxon>
        <taxon>Goodeidae</taxon>
        <taxon>Xenoophorus</taxon>
    </lineage>
</organism>
<evidence type="ECO:0000313" key="2">
    <source>
        <dbReference type="EMBL" id="MEQ2211026.1"/>
    </source>
</evidence>
<keyword evidence="3" id="KW-1185">Reference proteome</keyword>